<evidence type="ECO:0000313" key="3">
    <source>
        <dbReference type="Proteomes" id="UP000535589"/>
    </source>
</evidence>
<feature type="chain" id="PRO_5031185784" evidence="1">
    <location>
        <begin position="22"/>
        <end position="174"/>
    </location>
</feature>
<name>A0A7X8TTM3_9VIBR</name>
<dbReference type="RefSeq" id="WP_168837496.1">
    <property type="nucleotide sequence ID" value="NZ_JABAIK010000020.1"/>
</dbReference>
<proteinExistence type="predicted"/>
<dbReference type="EMBL" id="JABAIK010000020">
    <property type="protein sequence ID" value="NLS14401.1"/>
    <property type="molecule type" value="Genomic_DNA"/>
</dbReference>
<accession>A0A7X8TTM3</accession>
<evidence type="ECO:0000256" key="1">
    <source>
        <dbReference type="SAM" id="SignalP"/>
    </source>
</evidence>
<sequence length="174" mass="18026">MKKSVLITPIFFSLLSTSVLAVTEDFDYAGTETVITAVGEIPLVCGITDPTKVGAAAGDIEFALLEQGASVPASDDLYVLSVRSNSVSPVTYDIEYNSTTLVKASDSSAAVAGTDAYFTLDGTTKLLAADNPMTKVADGYSANIFAVTADSFASYAKKPSARLVGTITVNCPDS</sequence>
<evidence type="ECO:0000313" key="2">
    <source>
        <dbReference type="EMBL" id="NLS14401.1"/>
    </source>
</evidence>
<reference evidence="2 3" key="1">
    <citation type="submission" date="2020-04" db="EMBL/GenBank/DDBJ databases">
        <title>Vibrio sp. SM6, a novel species isolated from seawater.</title>
        <authorList>
            <person name="Wang X."/>
        </authorList>
    </citation>
    <scope>NUCLEOTIDE SEQUENCE [LARGE SCALE GENOMIC DNA]</scope>
    <source>
        <strain evidence="2 3">SM6</strain>
    </source>
</reference>
<comment type="caution">
    <text evidence="2">The sequence shown here is derived from an EMBL/GenBank/DDBJ whole genome shotgun (WGS) entry which is preliminary data.</text>
</comment>
<feature type="signal peptide" evidence="1">
    <location>
        <begin position="1"/>
        <end position="21"/>
    </location>
</feature>
<gene>
    <name evidence="2" type="ORF">HGP28_16090</name>
</gene>
<protein>
    <submittedName>
        <fullName evidence="2">Uncharacterized protein</fullName>
    </submittedName>
</protein>
<dbReference type="Proteomes" id="UP000535589">
    <property type="component" value="Unassembled WGS sequence"/>
</dbReference>
<dbReference type="AlphaFoldDB" id="A0A7X8TTM3"/>
<organism evidence="2 3">
    <name type="scientific">Vibrio agarilyticus</name>
    <dbReference type="NCBI Taxonomy" id="2726741"/>
    <lineage>
        <taxon>Bacteria</taxon>
        <taxon>Pseudomonadati</taxon>
        <taxon>Pseudomonadota</taxon>
        <taxon>Gammaproteobacteria</taxon>
        <taxon>Vibrionales</taxon>
        <taxon>Vibrionaceae</taxon>
        <taxon>Vibrio</taxon>
    </lineage>
</organism>
<keyword evidence="3" id="KW-1185">Reference proteome</keyword>
<keyword evidence="1" id="KW-0732">Signal</keyword>